<dbReference type="AlphaFoldDB" id="A0A9Q5VKH8"/>
<keyword evidence="2" id="KW-0614">Plasmid</keyword>
<dbReference type="GeneID" id="66742504"/>
<dbReference type="EMBL" id="CP038908">
    <property type="protein sequence ID" value="QGO04639.1"/>
    <property type="molecule type" value="Genomic_DNA"/>
</dbReference>
<gene>
    <name evidence="1" type="ORF">Psal009_00510</name>
    <name evidence="2" type="ORF">Psal009_03803</name>
</gene>
<evidence type="ECO:0000313" key="1">
    <source>
        <dbReference type="EMBL" id="QGO04639.1"/>
    </source>
</evidence>
<keyword evidence="3" id="KW-1185">Reference proteome</keyword>
<evidence type="ECO:0000313" key="2">
    <source>
        <dbReference type="EMBL" id="QGO07844.1"/>
    </source>
</evidence>
<dbReference type="Proteomes" id="UP000422232">
    <property type="component" value="Plasmid unnamed4"/>
</dbReference>
<geneLocation type="plasmid" evidence="2 3">
    <name>unnamed4</name>
</geneLocation>
<reference evidence="2 3" key="1">
    <citation type="submission" date="2019-04" db="EMBL/GenBank/DDBJ databases">
        <title>Complete genome sequencing of Piscirickettsia salmonis strain Psal-009.</title>
        <authorList>
            <person name="Schober I."/>
            <person name="Bunk B."/>
            <person name="Sproer C."/>
            <person name="Carril G.P."/>
            <person name="Riedel T."/>
            <person name="Flores-Herrera P.A."/>
            <person name="Nourdin-Galindo G."/>
            <person name="Marshall S.H."/>
            <person name="Overmann J."/>
        </authorList>
    </citation>
    <scope>NUCLEOTIDE SEQUENCE [LARGE SCALE GENOMIC DNA]</scope>
    <source>
        <strain evidence="2 3">Psal-009</strain>
        <plasmid evidence="2 3">unnamed4</plasmid>
    </source>
</reference>
<accession>A0A9Q5VKH8</accession>
<dbReference type="EMBL" id="CP038912">
    <property type="protein sequence ID" value="QGO07844.1"/>
    <property type="molecule type" value="Genomic_DNA"/>
</dbReference>
<sequence>MPSTTHKILELLKSGEELTRPKAYKLGFGHCLPTFICQLRKEGYNIRSWKGEKGYYHYQLDTRKQVQSDLFEVKQLTFDF</sequence>
<organism evidence="2 3">
    <name type="scientific">Piscirickettsia salmonis</name>
    <dbReference type="NCBI Taxonomy" id="1238"/>
    <lineage>
        <taxon>Bacteria</taxon>
        <taxon>Pseudomonadati</taxon>
        <taxon>Pseudomonadota</taxon>
        <taxon>Gammaproteobacteria</taxon>
        <taxon>Thiotrichales</taxon>
        <taxon>Piscirickettsiaceae</taxon>
        <taxon>Piscirickettsia</taxon>
    </lineage>
</organism>
<dbReference type="Proteomes" id="UP000422232">
    <property type="component" value="Chromosome"/>
</dbReference>
<evidence type="ECO:0000313" key="3">
    <source>
        <dbReference type="Proteomes" id="UP000422232"/>
    </source>
</evidence>
<protein>
    <submittedName>
        <fullName evidence="2">Uncharacterized protein</fullName>
    </submittedName>
</protein>
<dbReference type="RefSeq" id="WP_032126346.1">
    <property type="nucleotide sequence ID" value="NZ_CP013760.1"/>
</dbReference>
<name>A0A9Q5VKH8_PISSA</name>
<proteinExistence type="predicted"/>